<keyword evidence="2" id="KW-0472">Membrane</keyword>
<dbReference type="SMART" id="SM00116">
    <property type="entry name" value="CBS"/>
    <property type="match status" value="1"/>
</dbReference>
<name>A0A6L9MNN9_9HYPH</name>
<keyword evidence="5" id="KW-1185">Reference proteome</keyword>
<evidence type="ECO:0000259" key="3">
    <source>
        <dbReference type="PROSITE" id="PS51371"/>
    </source>
</evidence>
<dbReference type="Proteomes" id="UP000476332">
    <property type="component" value="Unassembled WGS sequence"/>
</dbReference>
<keyword evidence="1" id="KW-0129">CBS domain</keyword>
<dbReference type="Gene3D" id="3.10.580.10">
    <property type="entry name" value="CBS-domain"/>
    <property type="match status" value="1"/>
</dbReference>
<dbReference type="SUPFAM" id="SSF54631">
    <property type="entry name" value="CBS-domain pair"/>
    <property type="match status" value="1"/>
</dbReference>
<reference evidence="4 5" key="1">
    <citation type="submission" date="2020-01" db="EMBL/GenBank/DDBJ databases">
        <title>Genomes of bacteria type strains.</title>
        <authorList>
            <person name="Chen J."/>
            <person name="Zhu S."/>
            <person name="Chen J."/>
        </authorList>
    </citation>
    <scope>NUCLEOTIDE SEQUENCE [LARGE SCALE GENOMIC DNA]</scope>
    <source>
        <strain evidence="4 5">KCTC 52919</strain>
    </source>
</reference>
<dbReference type="Pfam" id="PF00571">
    <property type="entry name" value="CBS"/>
    <property type="match status" value="1"/>
</dbReference>
<evidence type="ECO:0000256" key="1">
    <source>
        <dbReference type="PROSITE-ProRule" id="PRU00703"/>
    </source>
</evidence>
<dbReference type="EMBL" id="JAAAMJ010000030">
    <property type="protein sequence ID" value="NDV89186.1"/>
    <property type="molecule type" value="Genomic_DNA"/>
</dbReference>
<comment type="caution">
    <text evidence="4">The sequence shown here is derived from an EMBL/GenBank/DDBJ whole genome shotgun (WGS) entry which is preliminary data.</text>
</comment>
<dbReference type="AlphaFoldDB" id="A0A6L9MNN9"/>
<evidence type="ECO:0000313" key="5">
    <source>
        <dbReference type="Proteomes" id="UP000476332"/>
    </source>
</evidence>
<sequence>MVSRRSARRCHSTCCRNGWAMPQSRRRRSTPMRWAKSNARSPNEWHRNCQTNGIPGNILTWELLIVRADADLLDWLRVMSNERFRRLPVVDQNDRIVAIMTQGDFVSYTWPDLIDQAKQVTKATISTNYQIMLVAGGILLYYSIVLIAILLA</sequence>
<proteinExistence type="predicted"/>
<evidence type="ECO:0000313" key="4">
    <source>
        <dbReference type="EMBL" id="NDV89186.1"/>
    </source>
</evidence>
<evidence type="ECO:0000256" key="2">
    <source>
        <dbReference type="SAM" id="Phobius"/>
    </source>
</evidence>
<accession>A0A6L9MNN9</accession>
<dbReference type="InterPro" id="IPR000644">
    <property type="entry name" value="CBS_dom"/>
</dbReference>
<protein>
    <submittedName>
        <fullName evidence="4">CBS domain-containing protein</fullName>
    </submittedName>
</protein>
<organism evidence="4 5">
    <name type="scientific">Aurantimonas aggregata</name>
    <dbReference type="NCBI Taxonomy" id="2047720"/>
    <lineage>
        <taxon>Bacteria</taxon>
        <taxon>Pseudomonadati</taxon>
        <taxon>Pseudomonadota</taxon>
        <taxon>Alphaproteobacteria</taxon>
        <taxon>Hyphomicrobiales</taxon>
        <taxon>Aurantimonadaceae</taxon>
        <taxon>Aurantimonas</taxon>
    </lineage>
</organism>
<feature type="transmembrane region" description="Helical" evidence="2">
    <location>
        <begin position="131"/>
        <end position="151"/>
    </location>
</feature>
<dbReference type="InterPro" id="IPR046342">
    <property type="entry name" value="CBS_dom_sf"/>
</dbReference>
<dbReference type="PROSITE" id="PS51371">
    <property type="entry name" value="CBS"/>
    <property type="match status" value="1"/>
</dbReference>
<feature type="domain" description="CBS" evidence="3">
    <location>
        <begin position="58"/>
        <end position="116"/>
    </location>
</feature>
<keyword evidence="2" id="KW-0812">Transmembrane</keyword>
<keyword evidence="2" id="KW-1133">Transmembrane helix</keyword>
<gene>
    <name evidence="4" type="ORF">GTW51_21195</name>
</gene>